<dbReference type="CDD" id="cd06225">
    <property type="entry name" value="HAMP"/>
    <property type="match status" value="1"/>
</dbReference>
<dbReference type="Pfam" id="PF00512">
    <property type="entry name" value="HisKA"/>
    <property type="match status" value="1"/>
</dbReference>
<dbReference type="SMART" id="SM00304">
    <property type="entry name" value="HAMP"/>
    <property type="match status" value="1"/>
</dbReference>
<dbReference type="KEGG" id="lala:AB8B28_03650"/>
<evidence type="ECO:0000256" key="1">
    <source>
        <dbReference type="ARBA" id="ARBA00000085"/>
    </source>
</evidence>
<dbReference type="InterPro" id="IPR036097">
    <property type="entry name" value="HisK_dim/P_sf"/>
</dbReference>
<evidence type="ECO:0000256" key="2">
    <source>
        <dbReference type="ARBA" id="ARBA00004370"/>
    </source>
</evidence>
<dbReference type="InterPro" id="IPR003660">
    <property type="entry name" value="HAMP_dom"/>
</dbReference>
<accession>A0AB39V6M3</accession>
<dbReference type="FunFam" id="3.30.565.10:FF:000006">
    <property type="entry name" value="Sensor histidine kinase WalK"/>
    <property type="match status" value="1"/>
</dbReference>
<dbReference type="InterPro" id="IPR005467">
    <property type="entry name" value="His_kinase_dom"/>
</dbReference>
<evidence type="ECO:0000256" key="5">
    <source>
        <dbReference type="ARBA" id="ARBA00022679"/>
    </source>
</evidence>
<dbReference type="InterPro" id="IPR036890">
    <property type="entry name" value="HATPase_C_sf"/>
</dbReference>
<keyword evidence="8 11" id="KW-1133">Transmembrane helix</keyword>
<dbReference type="RefSeq" id="WP_369716866.1">
    <property type="nucleotide sequence ID" value="NZ_CP165647.1"/>
</dbReference>
<dbReference type="Pfam" id="PF00672">
    <property type="entry name" value="HAMP"/>
    <property type="match status" value="1"/>
</dbReference>
<evidence type="ECO:0000256" key="6">
    <source>
        <dbReference type="ARBA" id="ARBA00022692"/>
    </source>
</evidence>
<protein>
    <recommendedName>
        <fullName evidence="3">histidine kinase</fullName>
        <ecNumber evidence="3">2.7.13.3</ecNumber>
    </recommendedName>
</protein>
<dbReference type="AlphaFoldDB" id="A0AB39V6M3"/>
<keyword evidence="14" id="KW-0547">Nucleotide-binding</keyword>
<dbReference type="InterPro" id="IPR003594">
    <property type="entry name" value="HATPase_dom"/>
</dbReference>
<comment type="catalytic activity">
    <reaction evidence="1">
        <text>ATP + protein L-histidine = ADP + protein N-phospho-L-histidine.</text>
        <dbReference type="EC" id="2.7.13.3"/>
    </reaction>
</comment>
<dbReference type="InterPro" id="IPR003661">
    <property type="entry name" value="HisK_dim/P_dom"/>
</dbReference>
<keyword evidence="14" id="KW-0067">ATP-binding</keyword>
<dbReference type="InterPro" id="IPR050428">
    <property type="entry name" value="TCS_sensor_his_kinase"/>
</dbReference>
<keyword evidence="6 11" id="KW-0812">Transmembrane</keyword>
<dbReference type="Pfam" id="PF02518">
    <property type="entry name" value="HATPase_c"/>
    <property type="match status" value="1"/>
</dbReference>
<dbReference type="PROSITE" id="PS50885">
    <property type="entry name" value="HAMP"/>
    <property type="match status" value="1"/>
</dbReference>
<dbReference type="PROSITE" id="PS50109">
    <property type="entry name" value="HIS_KIN"/>
    <property type="match status" value="1"/>
</dbReference>
<reference evidence="14" key="1">
    <citation type="submission" date="2024-07" db="EMBL/GenBank/DDBJ databases">
        <authorList>
            <person name="Li X.-J."/>
            <person name="Wang X."/>
        </authorList>
    </citation>
    <scope>NUCLEOTIDE SEQUENCE</scope>
    <source>
        <strain evidence="14">HSP-536</strain>
    </source>
</reference>
<dbReference type="GO" id="GO:0005524">
    <property type="term" value="F:ATP binding"/>
    <property type="evidence" value="ECO:0007669"/>
    <property type="project" value="UniProtKB-KW"/>
</dbReference>
<dbReference type="GO" id="GO:0005886">
    <property type="term" value="C:plasma membrane"/>
    <property type="evidence" value="ECO:0007669"/>
    <property type="project" value="TreeGrafter"/>
</dbReference>
<sequence length="521" mass="59470">MKNLKLEDRISANYALLFLVLILVSNIILVYSLKRQSTKVLVQSADNKMEEINSFLDKVGIFSDKTNVLTLDFNPEIVEGKKIIHVKPFNPGEDNYLYVLEIEQKNESIIPINTIGDTDTDEAAITNEKMLALLKDANLKNNVSNGKIMNIEKNKYFVFKVSRQIKNYKFNIYTLKNVTQENKIYKRLEYLVILFTIIGVVITVIVSKLLSRRILRPINNVIKTAKSISTDDLSKRIEIPKGEDELQNLTLIINEMLDRLETSFENQKKFVSDASHELRTPLAIIKGYAEIIRKRGTTDIDIFVESIDSIISETDNMRNLIQKLLFLAKGDITKINTKFIDIDANEMVHQIHSDTIVSTKTHTFHLEMGEDYKIKGDETLLQQAIRALIENATKYSEPNTNVYIKSFVKDGFGRISIRDEGVGISEEDAKRIFERFYRVDLSRTKATGGTGLGLAIVKRIVELHNGKIEVNSKMNEGTEISIILPISAKPIVINQKEKEKEKTEKKKIIRKMKNLGRKNNG</sequence>
<dbReference type="CDD" id="cd00075">
    <property type="entry name" value="HATPase"/>
    <property type="match status" value="1"/>
</dbReference>
<dbReference type="SMART" id="SM00387">
    <property type="entry name" value="HATPase_c"/>
    <property type="match status" value="1"/>
</dbReference>
<evidence type="ECO:0000256" key="4">
    <source>
        <dbReference type="ARBA" id="ARBA00022553"/>
    </source>
</evidence>
<keyword evidence="7" id="KW-0418">Kinase</keyword>
<dbReference type="SUPFAM" id="SSF55874">
    <property type="entry name" value="ATPase domain of HSP90 chaperone/DNA topoisomerase II/histidine kinase"/>
    <property type="match status" value="1"/>
</dbReference>
<evidence type="ECO:0000256" key="11">
    <source>
        <dbReference type="SAM" id="Phobius"/>
    </source>
</evidence>
<dbReference type="PRINTS" id="PR00344">
    <property type="entry name" value="BCTRLSENSOR"/>
</dbReference>
<dbReference type="EMBL" id="CP165647">
    <property type="protein sequence ID" value="XDU62958.1"/>
    <property type="molecule type" value="Genomic_DNA"/>
</dbReference>
<dbReference type="InterPro" id="IPR004358">
    <property type="entry name" value="Sig_transdc_His_kin-like_C"/>
</dbReference>
<dbReference type="Gene3D" id="3.30.565.10">
    <property type="entry name" value="Histidine kinase-like ATPase, C-terminal domain"/>
    <property type="match status" value="1"/>
</dbReference>
<feature type="domain" description="HAMP" evidence="13">
    <location>
        <begin position="212"/>
        <end position="265"/>
    </location>
</feature>
<dbReference type="FunFam" id="1.10.287.130:FF:000001">
    <property type="entry name" value="Two-component sensor histidine kinase"/>
    <property type="match status" value="1"/>
</dbReference>
<keyword evidence="5" id="KW-0808">Transferase</keyword>
<dbReference type="SMART" id="SM00388">
    <property type="entry name" value="HisKA"/>
    <property type="match status" value="1"/>
</dbReference>
<dbReference type="CDD" id="cd00082">
    <property type="entry name" value="HisKA"/>
    <property type="match status" value="1"/>
</dbReference>
<feature type="transmembrane region" description="Helical" evidence="11">
    <location>
        <begin position="12"/>
        <end position="33"/>
    </location>
</feature>
<proteinExistence type="predicted"/>
<feature type="transmembrane region" description="Helical" evidence="11">
    <location>
        <begin position="190"/>
        <end position="210"/>
    </location>
</feature>
<evidence type="ECO:0000313" key="14">
    <source>
        <dbReference type="EMBL" id="XDU62958.1"/>
    </source>
</evidence>
<dbReference type="SUPFAM" id="SSF47384">
    <property type="entry name" value="Homodimeric domain of signal transducing histidine kinase"/>
    <property type="match status" value="1"/>
</dbReference>
<evidence type="ECO:0000256" key="10">
    <source>
        <dbReference type="ARBA" id="ARBA00023136"/>
    </source>
</evidence>
<dbReference type="Gene3D" id="1.10.287.130">
    <property type="match status" value="1"/>
</dbReference>
<evidence type="ECO:0000259" key="12">
    <source>
        <dbReference type="PROSITE" id="PS50109"/>
    </source>
</evidence>
<keyword evidence="4" id="KW-0597">Phosphoprotein</keyword>
<dbReference type="PANTHER" id="PTHR45436:SF5">
    <property type="entry name" value="SENSOR HISTIDINE KINASE TRCS"/>
    <property type="match status" value="1"/>
</dbReference>
<dbReference type="SUPFAM" id="SSF158472">
    <property type="entry name" value="HAMP domain-like"/>
    <property type="match status" value="1"/>
</dbReference>
<dbReference type="EC" id="2.7.13.3" evidence="3"/>
<dbReference type="PANTHER" id="PTHR45436">
    <property type="entry name" value="SENSOR HISTIDINE KINASE YKOH"/>
    <property type="match status" value="1"/>
</dbReference>
<comment type="subcellular location">
    <subcellularLocation>
        <location evidence="2">Membrane</location>
    </subcellularLocation>
</comment>
<keyword evidence="9" id="KW-0902">Two-component regulatory system</keyword>
<evidence type="ECO:0000256" key="3">
    <source>
        <dbReference type="ARBA" id="ARBA00012438"/>
    </source>
</evidence>
<evidence type="ECO:0000256" key="9">
    <source>
        <dbReference type="ARBA" id="ARBA00023012"/>
    </source>
</evidence>
<dbReference type="GO" id="GO:0000155">
    <property type="term" value="F:phosphorelay sensor kinase activity"/>
    <property type="evidence" value="ECO:0007669"/>
    <property type="project" value="InterPro"/>
</dbReference>
<feature type="domain" description="Histidine kinase" evidence="12">
    <location>
        <begin position="273"/>
        <end position="488"/>
    </location>
</feature>
<name>A0AB39V6M3_9FUSO</name>
<evidence type="ECO:0000256" key="8">
    <source>
        <dbReference type="ARBA" id="ARBA00022989"/>
    </source>
</evidence>
<organism evidence="14">
    <name type="scientific">Leptotrichia alba</name>
    <dbReference type="NCBI Taxonomy" id="3239304"/>
    <lineage>
        <taxon>Bacteria</taxon>
        <taxon>Fusobacteriati</taxon>
        <taxon>Fusobacteriota</taxon>
        <taxon>Fusobacteriia</taxon>
        <taxon>Fusobacteriales</taxon>
        <taxon>Leptotrichiaceae</taxon>
        <taxon>Leptotrichia</taxon>
    </lineage>
</organism>
<gene>
    <name evidence="14" type="ORF">AB8B28_03650</name>
</gene>
<keyword evidence="10 11" id="KW-0472">Membrane</keyword>
<evidence type="ECO:0000259" key="13">
    <source>
        <dbReference type="PROSITE" id="PS50885"/>
    </source>
</evidence>
<dbReference type="Gene3D" id="6.10.340.10">
    <property type="match status" value="1"/>
</dbReference>
<evidence type="ECO:0000256" key="7">
    <source>
        <dbReference type="ARBA" id="ARBA00022777"/>
    </source>
</evidence>